<dbReference type="OrthoDB" id="41266at2759"/>
<dbReference type="GO" id="GO:0043001">
    <property type="term" value="P:Golgi to plasma membrane protein transport"/>
    <property type="evidence" value="ECO:0007669"/>
    <property type="project" value="TreeGrafter"/>
</dbReference>
<dbReference type="CTD" id="47283"/>
<evidence type="ECO:0000313" key="13">
    <source>
        <dbReference type="RefSeq" id="XP_011300886.1"/>
    </source>
</evidence>
<evidence type="ECO:0000256" key="8">
    <source>
        <dbReference type="ARBA" id="ARBA00023134"/>
    </source>
</evidence>
<dbReference type="CDD" id="cd04105">
    <property type="entry name" value="SR_beta"/>
    <property type="match status" value="1"/>
</dbReference>
<dbReference type="KEGG" id="fas:105265198"/>
<keyword evidence="6" id="KW-0256">Endoplasmic reticulum</keyword>
<dbReference type="Proteomes" id="UP000694866">
    <property type="component" value="Unplaced"/>
</dbReference>
<evidence type="ECO:0000256" key="10">
    <source>
        <dbReference type="ARBA" id="ARBA00023170"/>
    </source>
</evidence>
<keyword evidence="10 13" id="KW-0675">Receptor</keyword>
<dbReference type="GO" id="GO:0034067">
    <property type="term" value="P:protein localization to Golgi apparatus"/>
    <property type="evidence" value="ECO:0007669"/>
    <property type="project" value="TreeGrafter"/>
</dbReference>
<dbReference type="GO" id="GO:0006886">
    <property type="term" value="P:intracellular protein transport"/>
    <property type="evidence" value="ECO:0007669"/>
    <property type="project" value="TreeGrafter"/>
</dbReference>
<sequence>MEKRAEPLLKDDEMPQLFGIIVAIFIIILTIVLFIVWQRKKSVGRSVLITGLCDAGKTLLYARLVHLRFIETYTSAKENIGDIEIKENALRIVDIPGHERLRYKFFDKYKSSVRGLIYVIDSVTFQKDIRDVAEFFYTLLCDSAVRKSLPILVLCNKQDQTLAKSSTVIRNLLEKELNLVRLTKSSQLEATDASSNNTFLGKEGKDFQFDDLNLNLEFAECSAFSKDSETSADIEQLQDWLERIA</sequence>
<reference evidence="13" key="1">
    <citation type="submission" date="2025-08" db="UniProtKB">
        <authorList>
            <consortium name="RefSeq"/>
        </authorList>
    </citation>
    <scope>IDENTIFICATION</scope>
    <source>
        <strain evidence="13">USDA-PBARC FA_bdor</strain>
        <tissue evidence="13">Whole organism</tissue>
    </source>
</reference>
<organism evidence="12 13">
    <name type="scientific">Fopius arisanus</name>
    <dbReference type="NCBI Taxonomy" id="64838"/>
    <lineage>
        <taxon>Eukaryota</taxon>
        <taxon>Metazoa</taxon>
        <taxon>Ecdysozoa</taxon>
        <taxon>Arthropoda</taxon>
        <taxon>Hexapoda</taxon>
        <taxon>Insecta</taxon>
        <taxon>Pterygota</taxon>
        <taxon>Neoptera</taxon>
        <taxon>Endopterygota</taxon>
        <taxon>Hymenoptera</taxon>
        <taxon>Apocrita</taxon>
        <taxon>Ichneumonoidea</taxon>
        <taxon>Braconidae</taxon>
        <taxon>Opiinae</taxon>
        <taxon>Fopius</taxon>
    </lineage>
</organism>
<evidence type="ECO:0000256" key="9">
    <source>
        <dbReference type="ARBA" id="ARBA00023136"/>
    </source>
</evidence>
<protein>
    <recommendedName>
        <fullName evidence="3">Signal recognition particle receptor subunit beta</fullName>
    </recommendedName>
</protein>
<accession>A0A9R1TYM9</accession>
<dbReference type="InterPro" id="IPR024156">
    <property type="entry name" value="Small_GTPase_ARF"/>
</dbReference>
<dbReference type="Pfam" id="PF09439">
    <property type="entry name" value="SRPRB"/>
    <property type="match status" value="1"/>
</dbReference>
<evidence type="ECO:0000256" key="2">
    <source>
        <dbReference type="ARBA" id="ARBA00005619"/>
    </source>
</evidence>
<dbReference type="GeneID" id="105265198"/>
<dbReference type="GO" id="GO:0003924">
    <property type="term" value="F:GTPase activity"/>
    <property type="evidence" value="ECO:0007669"/>
    <property type="project" value="TreeGrafter"/>
</dbReference>
<keyword evidence="4 11" id="KW-0812">Transmembrane</keyword>
<evidence type="ECO:0000256" key="4">
    <source>
        <dbReference type="ARBA" id="ARBA00022692"/>
    </source>
</evidence>
<dbReference type="Gene3D" id="3.40.50.300">
    <property type="entry name" value="P-loop containing nucleotide triphosphate hydrolases"/>
    <property type="match status" value="1"/>
</dbReference>
<comment type="similarity">
    <text evidence="2">Belongs to the SRP receptor beta subunit family.</text>
</comment>
<evidence type="ECO:0000256" key="7">
    <source>
        <dbReference type="ARBA" id="ARBA00022989"/>
    </source>
</evidence>
<dbReference type="SMART" id="SM00177">
    <property type="entry name" value="ARF"/>
    <property type="match status" value="1"/>
</dbReference>
<evidence type="ECO:0000313" key="12">
    <source>
        <dbReference type="Proteomes" id="UP000694866"/>
    </source>
</evidence>
<keyword evidence="7 11" id="KW-1133">Transmembrane helix</keyword>
<dbReference type="GO" id="GO:0005525">
    <property type="term" value="F:GTP binding"/>
    <property type="evidence" value="ECO:0007669"/>
    <property type="project" value="UniProtKB-KW"/>
</dbReference>
<proteinExistence type="inferred from homology"/>
<dbReference type="InterPro" id="IPR019009">
    <property type="entry name" value="SRP_receptor_beta_su"/>
</dbReference>
<keyword evidence="12" id="KW-1185">Reference proteome</keyword>
<evidence type="ECO:0000256" key="6">
    <source>
        <dbReference type="ARBA" id="ARBA00022824"/>
    </source>
</evidence>
<dbReference type="InterPro" id="IPR027417">
    <property type="entry name" value="P-loop_NTPase"/>
</dbReference>
<evidence type="ECO:0000256" key="1">
    <source>
        <dbReference type="ARBA" id="ARBA00004389"/>
    </source>
</evidence>
<dbReference type="PANTHER" id="PTHR45909:SF1">
    <property type="entry name" value="ADP-RIBOSYLATION FACTOR-RELATED PROTEIN 1"/>
    <property type="match status" value="1"/>
</dbReference>
<comment type="subcellular location">
    <subcellularLocation>
        <location evidence="1">Endoplasmic reticulum membrane</location>
        <topology evidence="1">Single-pass membrane protein</topology>
    </subcellularLocation>
</comment>
<dbReference type="AlphaFoldDB" id="A0A9R1TYM9"/>
<dbReference type="GO" id="GO:0005789">
    <property type="term" value="C:endoplasmic reticulum membrane"/>
    <property type="evidence" value="ECO:0007669"/>
    <property type="project" value="UniProtKB-SubCell"/>
</dbReference>
<gene>
    <name evidence="13" type="primary">SrpRbeta</name>
</gene>
<keyword evidence="9 11" id="KW-0472">Membrane</keyword>
<dbReference type="GO" id="GO:0005794">
    <property type="term" value="C:Golgi apparatus"/>
    <property type="evidence" value="ECO:0007669"/>
    <property type="project" value="TreeGrafter"/>
</dbReference>
<dbReference type="PANTHER" id="PTHR45909">
    <property type="entry name" value="ADP-RIBOSYLATION FACTOR-RELATED PROTEIN 1"/>
    <property type="match status" value="1"/>
</dbReference>
<feature type="transmembrane region" description="Helical" evidence="11">
    <location>
        <begin position="17"/>
        <end position="37"/>
    </location>
</feature>
<evidence type="ECO:0000256" key="11">
    <source>
        <dbReference type="SAM" id="Phobius"/>
    </source>
</evidence>
<evidence type="ECO:0000256" key="3">
    <source>
        <dbReference type="ARBA" id="ARBA00020256"/>
    </source>
</evidence>
<keyword evidence="5" id="KW-0547">Nucleotide-binding</keyword>
<dbReference type="RefSeq" id="XP_011300886.1">
    <property type="nucleotide sequence ID" value="XM_011302584.1"/>
</dbReference>
<evidence type="ECO:0000256" key="5">
    <source>
        <dbReference type="ARBA" id="ARBA00022741"/>
    </source>
</evidence>
<keyword evidence="8" id="KW-0342">GTP-binding</keyword>
<dbReference type="SUPFAM" id="SSF52540">
    <property type="entry name" value="P-loop containing nucleoside triphosphate hydrolases"/>
    <property type="match status" value="1"/>
</dbReference>
<name>A0A9R1TYM9_9HYME</name>